<dbReference type="Pfam" id="PF14121">
    <property type="entry name" value="Porin_10"/>
    <property type="match status" value="1"/>
</dbReference>
<dbReference type="EMBL" id="JADILX010000018">
    <property type="protein sequence ID" value="MBO8484951.1"/>
    <property type="molecule type" value="Genomic_DNA"/>
</dbReference>
<reference evidence="2" key="1">
    <citation type="submission" date="2020-10" db="EMBL/GenBank/DDBJ databases">
        <authorList>
            <person name="Gilroy R."/>
        </authorList>
    </citation>
    <scope>NUCLEOTIDE SEQUENCE</scope>
    <source>
        <strain evidence="2">B2-16538</strain>
    </source>
</reference>
<dbReference type="AlphaFoldDB" id="A0A9D9J1N9"/>
<dbReference type="InterPro" id="IPR025631">
    <property type="entry name" value="Porin_10"/>
</dbReference>
<evidence type="ECO:0000313" key="3">
    <source>
        <dbReference type="Proteomes" id="UP000823750"/>
    </source>
</evidence>
<comment type="caution">
    <text evidence="2">The sequence shown here is derived from an EMBL/GenBank/DDBJ whole genome shotgun (WGS) entry which is preliminary data.</text>
</comment>
<accession>A0A9D9J1N9</accession>
<protein>
    <submittedName>
        <fullName evidence="2">Uncharacterized protein</fullName>
    </submittedName>
</protein>
<dbReference type="Proteomes" id="UP000823750">
    <property type="component" value="Unassembled WGS sequence"/>
</dbReference>
<evidence type="ECO:0000256" key="1">
    <source>
        <dbReference type="SAM" id="MobiDB-lite"/>
    </source>
</evidence>
<reference evidence="2" key="2">
    <citation type="journal article" date="2021" name="PeerJ">
        <title>Extensive microbial diversity within the chicken gut microbiome revealed by metagenomics and culture.</title>
        <authorList>
            <person name="Gilroy R."/>
            <person name="Ravi A."/>
            <person name="Getino M."/>
            <person name="Pursley I."/>
            <person name="Horton D.L."/>
            <person name="Alikhan N.F."/>
            <person name="Baker D."/>
            <person name="Gharbi K."/>
            <person name="Hall N."/>
            <person name="Watson M."/>
            <person name="Adriaenssens E.M."/>
            <person name="Foster-Nyarko E."/>
            <person name="Jarju S."/>
            <person name="Secka A."/>
            <person name="Antonio M."/>
            <person name="Oren A."/>
            <person name="Chaudhuri R.R."/>
            <person name="La Ragione R."/>
            <person name="Hildebrand F."/>
            <person name="Pallen M.J."/>
        </authorList>
    </citation>
    <scope>NUCLEOTIDE SEQUENCE</scope>
    <source>
        <strain evidence="2">B2-16538</strain>
    </source>
</reference>
<organism evidence="2 3">
    <name type="scientific">Candidatus Cryptobacteroides excrementavium</name>
    <dbReference type="NCBI Taxonomy" id="2840759"/>
    <lineage>
        <taxon>Bacteria</taxon>
        <taxon>Pseudomonadati</taxon>
        <taxon>Bacteroidota</taxon>
        <taxon>Bacteroidia</taxon>
        <taxon>Bacteroidales</taxon>
        <taxon>Candidatus Cryptobacteroides</taxon>
    </lineage>
</organism>
<gene>
    <name evidence="2" type="ORF">IAB78_00810</name>
</gene>
<feature type="region of interest" description="Disordered" evidence="1">
    <location>
        <begin position="72"/>
        <end position="98"/>
    </location>
</feature>
<evidence type="ECO:0000313" key="2">
    <source>
        <dbReference type="EMBL" id="MBO8484951.1"/>
    </source>
</evidence>
<feature type="non-terminal residue" evidence="2">
    <location>
        <position position="1"/>
    </location>
</feature>
<proteinExistence type="predicted"/>
<name>A0A9D9J1N9_9BACT</name>
<feature type="compositionally biased region" description="Polar residues" evidence="1">
    <location>
        <begin position="72"/>
        <end position="84"/>
    </location>
</feature>
<sequence>HNQNDELYGNCPFIDVFVNIQWKRACIFIKAVNLGMGWPNNSADYFSADGYIRSQRAIKFGIFWPFYVQSKKNSSVGKSPTSGNDGAGSRGLSPGRMS</sequence>